<feature type="region of interest" description="Disordered" evidence="1">
    <location>
        <begin position="1"/>
        <end position="21"/>
    </location>
</feature>
<gene>
    <name evidence="2" type="ORF">M0R45_010230</name>
</gene>
<proteinExistence type="predicted"/>
<evidence type="ECO:0000313" key="2">
    <source>
        <dbReference type="EMBL" id="KAK9944670.1"/>
    </source>
</evidence>
<reference evidence="2 3" key="1">
    <citation type="journal article" date="2023" name="G3 (Bethesda)">
        <title>A chromosome-length genome assembly and annotation of blackberry (Rubus argutus, cv. 'Hillquist').</title>
        <authorList>
            <person name="Bruna T."/>
            <person name="Aryal R."/>
            <person name="Dudchenko O."/>
            <person name="Sargent D.J."/>
            <person name="Mead D."/>
            <person name="Buti M."/>
            <person name="Cavallini A."/>
            <person name="Hytonen T."/>
            <person name="Andres J."/>
            <person name="Pham M."/>
            <person name="Weisz D."/>
            <person name="Mascagni F."/>
            <person name="Usai G."/>
            <person name="Natali L."/>
            <person name="Bassil N."/>
            <person name="Fernandez G.E."/>
            <person name="Lomsadze A."/>
            <person name="Armour M."/>
            <person name="Olukolu B."/>
            <person name="Poorten T."/>
            <person name="Britton C."/>
            <person name="Davik J."/>
            <person name="Ashrafi H."/>
            <person name="Aiden E.L."/>
            <person name="Borodovsky M."/>
            <person name="Worthington M."/>
        </authorList>
    </citation>
    <scope>NUCLEOTIDE SEQUENCE [LARGE SCALE GENOMIC DNA]</scope>
    <source>
        <strain evidence="2">PI 553951</strain>
    </source>
</reference>
<dbReference type="EMBL" id="JBEDUW010000002">
    <property type="protein sequence ID" value="KAK9944670.1"/>
    <property type="molecule type" value="Genomic_DNA"/>
</dbReference>
<protein>
    <submittedName>
        <fullName evidence="2">Uncharacterized protein</fullName>
    </submittedName>
</protein>
<accession>A0AAW1Y9D5</accession>
<comment type="caution">
    <text evidence="2">The sequence shown here is derived from an EMBL/GenBank/DDBJ whole genome shotgun (WGS) entry which is preliminary data.</text>
</comment>
<evidence type="ECO:0000256" key="1">
    <source>
        <dbReference type="SAM" id="MobiDB-lite"/>
    </source>
</evidence>
<sequence length="343" mass="39773">MSSSSGAEIPEDQIKTDESSVSGQLREVDSFFLKLAKSVTEIESEIKEALELEKSAMKQMIIKQINSSFPNLQLYANESLNCRKLFLEKRISDLADKVAELKQLTTARLLPANSGAPAGYLRDYVYDYFPNYNIYISEKEDLLKHTLDLQDGKIIAQFSKMFKDVSIVDKEVSVLVKELINRRGDILDNCINKLEGFLCKYYDHFLEMHHYGNHVKKDIPDICFVSLMLPDEANVLLEQLIQEEKAALIAALQQKVKELFLMDLDYMHKFFTNRMYSVNNKWPDYCSRTSIDWKVYDNFKSQRNSIAEKYGKELDAMNRAIKEFDEEMEVALGIETFSWTDEF</sequence>
<organism evidence="2 3">
    <name type="scientific">Rubus argutus</name>
    <name type="common">Southern blackberry</name>
    <dbReference type="NCBI Taxonomy" id="59490"/>
    <lineage>
        <taxon>Eukaryota</taxon>
        <taxon>Viridiplantae</taxon>
        <taxon>Streptophyta</taxon>
        <taxon>Embryophyta</taxon>
        <taxon>Tracheophyta</taxon>
        <taxon>Spermatophyta</taxon>
        <taxon>Magnoliopsida</taxon>
        <taxon>eudicotyledons</taxon>
        <taxon>Gunneridae</taxon>
        <taxon>Pentapetalae</taxon>
        <taxon>rosids</taxon>
        <taxon>fabids</taxon>
        <taxon>Rosales</taxon>
        <taxon>Rosaceae</taxon>
        <taxon>Rosoideae</taxon>
        <taxon>Rosoideae incertae sedis</taxon>
        <taxon>Rubus</taxon>
    </lineage>
</organism>
<dbReference type="AlphaFoldDB" id="A0AAW1Y9D5"/>
<keyword evidence="3" id="KW-1185">Reference proteome</keyword>
<evidence type="ECO:0000313" key="3">
    <source>
        <dbReference type="Proteomes" id="UP001457282"/>
    </source>
</evidence>
<dbReference type="Proteomes" id="UP001457282">
    <property type="component" value="Unassembled WGS sequence"/>
</dbReference>
<name>A0AAW1Y9D5_RUBAR</name>